<comment type="caution">
    <text evidence="2">The sequence shown here is derived from an EMBL/GenBank/DDBJ whole genome shotgun (WGS) entry which is preliminary data.</text>
</comment>
<keyword evidence="1" id="KW-1133">Transmembrane helix</keyword>
<feature type="transmembrane region" description="Helical" evidence="1">
    <location>
        <begin position="234"/>
        <end position="254"/>
    </location>
</feature>
<keyword evidence="1" id="KW-0812">Transmembrane</keyword>
<feature type="transmembrane region" description="Helical" evidence="1">
    <location>
        <begin position="713"/>
        <end position="731"/>
    </location>
</feature>
<sequence length="781" mass="86841">MRIVGSEYLKLFSNKIFLICIIAFFCADSLFFVMLQSSDYENSAISSDVGAYEQLIRECNDAEDKNAFFESKNTEIQIAQIILHNGNADEYKKKYPKLYDNAAGLDLNDDELFNRSVMLSNIQAQLSHIDSYEEFISNMKSRAEQQSSFSIFAEPDSFSFRNIEKTPVDFAEVKGVKPVLGNNKAVEAATSYEVSSYILLIIVLLVNILMFSVEREKGLYILVRSTAKGRLSTIACKLLVVLSVTAVVSLLFYASNIMTAGTVYGFGDLSRPVQSSKLFLNCALNVTMLEYLILWVLGKTLLLCSLSMLTAFLFVVIKSSAKTYLILAAALIFEFSCFIFIDGSSVLASLKFINIFYLISGNNIFGCYQNVNIFSQPINIITVFIGLAIALSVVGVLGAALAFSRLSQHNGKLVLLDRLMSRLGRFKKINGSVRIYSGEAYKHYKTSFALVAVIILVALGFVSYNDDLSIIFRSPQESAYDTYMQTLEGELDEEKYDFIESERAYFDELTREAEELSADNTISAEEKTNRLNTIDGILSIRGMAFEDICAQLEYVNGKAELTGEKPALVNEVVNKRLTMDTFREWEYFALLLAVVIFCTSNILAIEYKTSMVNLISANKHGKARLLIIKLLTVLITTVISYILIYLPYMLNFIKTFGTASFDLPLAYSRDFSALTSGITVGGYILALGFVHLLAAVGATALVYLLSYIFKNQFVTMIISSGLLLIPCVVFIDNSKIRMVSAFSNNAQTAVIGIITAVCLLIIAVSALIIFVPKRKSTKFII</sequence>
<accession>A0A2N0US83</accession>
<feature type="transmembrane region" description="Helical" evidence="1">
    <location>
        <begin position="587"/>
        <end position="605"/>
    </location>
</feature>
<reference evidence="2" key="1">
    <citation type="journal article" date="2018" name="Environ. Microbiol.">
        <title>Sporulation capability and amylosome conservation among diverse human colonic and rumen isolates of the keystone starch-degrader Ruminococcus bromii.</title>
        <authorList>
            <person name="Mukhopadhya I."/>
            <person name="Morais S."/>
            <person name="Laverde-Gomez J."/>
            <person name="Sheridan P.O."/>
            <person name="Walker A.W."/>
            <person name="Kelly W."/>
            <person name="Klieve A.V."/>
            <person name="Ouwerkerk D."/>
            <person name="Duncan S.H."/>
            <person name="Louis P."/>
            <person name="Koropatkin N."/>
            <person name="Cockburn D."/>
            <person name="Kibler R."/>
            <person name="Cooper P.J."/>
            <person name="Sandoval C."/>
            <person name="Crost E."/>
            <person name="Juge N."/>
            <person name="Bayer E.A."/>
            <person name="Flint H.J."/>
        </authorList>
    </citation>
    <scope>NUCLEOTIDE SEQUENCE [LARGE SCALE GENOMIC DNA]</scope>
    <source>
        <strain evidence="2">ATCC 27255</strain>
    </source>
</reference>
<feature type="transmembrane region" description="Helical" evidence="1">
    <location>
        <begin position="12"/>
        <end position="35"/>
    </location>
</feature>
<feature type="transmembrane region" description="Helical" evidence="1">
    <location>
        <begin position="444"/>
        <end position="464"/>
    </location>
</feature>
<dbReference type="AlphaFoldDB" id="A0A2N0US83"/>
<feature type="transmembrane region" description="Helical" evidence="1">
    <location>
        <begin position="194"/>
        <end position="213"/>
    </location>
</feature>
<feature type="transmembrane region" description="Helical" evidence="1">
    <location>
        <begin position="751"/>
        <end position="771"/>
    </location>
</feature>
<feature type="transmembrane region" description="Helical" evidence="1">
    <location>
        <begin position="324"/>
        <end position="341"/>
    </location>
</feature>
<gene>
    <name evidence="2" type="ORF">RBATCC27255_01102</name>
</gene>
<name>A0A2N0US83_9FIRM</name>
<feature type="transmembrane region" description="Helical" evidence="1">
    <location>
        <begin position="626"/>
        <end position="648"/>
    </location>
</feature>
<protein>
    <submittedName>
        <fullName evidence="2">ABC-type transport system involved in multi-copper enzyme maturation, permease component</fullName>
    </submittedName>
</protein>
<dbReference type="EMBL" id="NNSR01000053">
    <property type="protein sequence ID" value="PKD29809.1"/>
    <property type="molecule type" value="Genomic_DNA"/>
</dbReference>
<proteinExistence type="predicted"/>
<feature type="transmembrane region" description="Helical" evidence="1">
    <location>
        <begin position="683"/>
        <end position="706"/>
    </location>
</feature>
<dbReference type="RefSeq" id="WP_101029108.1">
    <property type="nucleotide sequence ID" value="NZ_CABMMZ010000053.1"/>
</dbReference>
<feature type="transmembrane region" description="Helical" evidence="1">
    <location>
        <begin position="378"/>
        <end position="403"/>
    </location>
</feature>
<dbReference type="Proteomes" id="UP000233425">
    <property type="component" value="Unassembled WGS sequence"/>
</dbReference>
<evidence type="ECO:0000256" key="1">
    <source>
        <dbReference type="SAM" id="Phobius"/>
    </source>
</evidence>
<organism evidence="2 3">
    <name type="scientific">Ruminococcus bromii</name>
    <dbReference type="NCBI Taxonomy" id="40518"/>
    <lineage>
        <taxon>Bacteria</taxon>
        <taxon>Bacillati</taxon>
        <taxon>Bacillota</taxon>
        <taxon>Clostridia</taxon>
        <taxon>Eubacteriales</taxon>
        <taxon>Oscillospiraceae</taxon>
        <taxon>Ruminococcus</taxon>
    </lineage>
</organism>
<keyword evidence="3" id="KW-1185">Reference proteome</keyword>
<evidence type="ECO:0000313" key="3">
    <source>
        <dbReference type="Proteomes" id="UP000233425"/>
    </source>
</evidence>
<feature type="transmembrane region" description="Helical" evidence="1">
    <location>
        <begin position="293"/>
        <end position="317"/>
    </location>
</feature>
<keyword evidence="1" id="KW-0472">Membrane</keyword>
<evidence type="ECO:0000313" key="2">
    <source>
        <dbReference type="EMBL" id="PKD29809.1"/>
    </source>
</evidence>